<reference evidence="2" key="1">
    <citation type="journal article" date="2023" name="Nat. Commun.">
        <title>Diploid and tetraploid genomes of Acorus and the evolution of monocots.</title>
        <authorList>
            <person name="Ma L."/>
            <person name="Liu K.W."/>
            <person name="Li Z."/>
            <person name="Hsiao Y.Y."/>
            <person name="Qi Y."/>
            <person name="Fu T."/>
            <person name="Tang G.D."/>
            <person name="Zhang D."/>
            <person name="Sun W.H."/>
            <person name="Liu D.K."/>
            <person name="Li Y."/>
            <person name="Chen G.Z."/>
            <person name="Liu X.D."/>
            <person name="Liao X.Y."/>
            <person name="Jiang Y.T."/>
            <person name="Yu X."/>
            <person name="Hao Y."/>
            <person name="Huang J."/>
            <person name="Zhao X.W."/>
            <person name="Ke S."/>
            <person name="Chen Y.Y."/>
            <person name="Wu W.L."/>
            <person name="Hsu J.L."/>
            <person name="Lin Y.F."/>
            <person name="Huang M.D."/>
            <person name="Li C.Y."/>
            <person name="Huang L."/>
            <person name="Wang Z.W."/>
            <person name="Zhao X."/>
            <person name="Zhong W.Y."/>
            <person name="Peng D.H."/>
            <person name="Ahmad S."/>
            <person name="Lan S."/>
            <person name="Zhang J.S."/>
            <person name="Tsai W.C."/>
            <person name="Van de Peer Y."/>
            <person name="Liu Z.J."/>
        </authorList>
    </citation>
    <scope>NUCLEOTIDE SEQUENCE</scope>
    <source>
        <strain evidence="2">CP</strain>
    </source>
</reference>
<keyword evidence="3" id="KW-1185">Reference proteome</keyword>
<keyword evidence="1" id="KW-0175">Coiled coil</keyword>
<dbReference type="AlphaFoldDB" id="A0AAV9CYM6"/>
<evidence type="ECO:0000256" key="1">
    <source>
        <dbReference type="SAM" id="Coils"/>
    </source>
</evidence>
<name>A0AAV9CYM6_ACOCL</name>
<organism evidence="2 3">
    <name type="scientific">Acorus calamus</name>
    <name type="common">Sweet flag</name>
    <dbReference type="NCBI Taxonomy" id="4465"/>
    <lineage>
        <taxon>Eukaryota</taxon>
        <taxon>Viridiplantae</taxon>
        <taxon>Streptophyta</taxon>
        <taxon>Embryophyta</taxon>
        <taxon>Tracheophyta</taxon>
        <taxon>Spermatophyta</taxon>
        <taxon>Magnoliopsida</taxon>
        <taxon>Liliopsida</taxon>
        <taxon>Acoraceae</taxon>
        <taxon>Acorus</taxon>
    </lineage>
</organism>
<evidence type="ECO:0000313" key="3">
    <source>
        <dbReference type="Proteomes" id="UP001180020"/>
    </source>
</evidence>
<sequence>MQKAGDCEFFAWVDDMHYDAYELERKMDMIKELVDVKTKELKVKMSKIKVKINSLEEEFKEMVEKRDNKTFCFGSGGFHFTVNGHLF</sequence>
<feature type="coiled-coil region" evidence="1">
    <location>
        <begin position="38"/>
        <end position="65"/>
    </location>
</feature>
<dbReference type="EMBL" id="JAUJYO010000016">
    <property type="protein sequence ID" value="KAK1294336.1"/>
    <property type="molecule type" value="Genomic_DNA"/>
</dbReference>
<gene>
    <name evidence="2" type="ORF">QJS10_CPA16g00224</name>
</gene>
<accession>A0AAV9CYM6</accession>
<reference evidence="2" key="2">
    <citation type="submission" date="2023-06" db="EMBL/GenBank/DDBJ databases">
        <authorList>
            <person name="Ma L."/>
            <person name="Liu K.-W."/>
            <person name="Li Z."/>
            <person name="Hsiao Y.-Y."/>
            <person name="Qi Y."/>
            <person name="Fu T."/>
            <person name="Tang G."/>
            <person name="Zhang D."/>
            <person name="Sun W.-H."/>
            <person name="Liu D.-K."/>
            <person name="Li Y."/>
            <person name="Chen G.-Z."/>
            <person name="Liu X.-D."/>
            <person name="Liao X.-Y."/>
            <person name="Jiang Y.-T."/>
            <person name="Yu X."/>
            <person name="Hao Y."/>
            <person name="Huang J."/>
            <person name="Zhao X.-W."/>
            <person name="Ke S."/>
            <person name="Chen Y.-Y."/>
            <person name="Wu W.-L."/>
            <person name="Hsu J.-L."/>
            <person name="Lin Y.-F."/>
            <person name="Huang M.-D."/>
            <person name="Li C.-Y."/>
            <person name="Huang L."/>
            <person name="Wang Z.-W."/>
            <person name="Zhao X."/>
            <person name="Zhong W.-Y."/>
            <person name="Peng D.-H."/>
            <person name="Ahmad S."/>
            <person name="Lan S."/>
            <person name="Zhang J.-S."/>
            <person name="Tsai W.-C."/>
            <person name="Van De Peer Y."/>
            <person name="Liu Z.-J."/>
        </authorList>
    </citation>
    <scope>NUCLEOTIDE SEQUENCE</scope>
    <source>
        <strain evidence="2">CP</strain>
        <tissue evidence="2">Leaves</tissue>
    </source>
</reference>
<protein>
    <submittedName>
        <fullName evidence="2">Uncharacterized protein</fullName>
    </submittedName>
</protein>
<proteinExistence type="predicted"/>
<evidence type="ECO:0000313" key="2">
    <source>
        <dbReference type="EMBL" id="KAK1294336.1"/>
    </source>
</evidence>
<dbReference type="Proteomes" id="UP001180020">
    <property type="component" value="Unassembled WGS sequence"/>
</dbReference>
<comment type="caution">
    <text evidence="2">The sequence shown here is derived from an EMBL/GenBank/DDBJ whole genome shotgun (WGS) entry which is preliminary data.</text>
</comment>